<protein>
    <submittedName>
        <fullName evidence="1">Uncharacterized protein</fullName>
    </submittedName>
</protein>
<sequence length="188" mass="20514">MTITLCRESESYREEMICRILLLITLTSCVCGRVQFEKDVLRGGRIRLHVSRLRTDDSGSYQCEVKTNYGVDYAECRLNVTAIPFLMKMAARSSAAASRAPGVKPPISTFLVGPEANFTGFACVNKRVRYSRTELIKIRDGSAMSTTVPTADLGALLGRPGWRSAARRTEARGSGVRGSRRGANGAAC</sequence>
<accession>A0ACB8W159</accession>
<name>A0ACB8W159_9TELE</name>
<proteinExistence type="predicted"/>
<gene>
    <name evidence="1" type="ORF">L3Q82_002277</name>
</gene>
<organism evidence="1 2">
    <name type="scientific">Scortum barcoo</name>
    <name type="common">barcoo grunter</name>
    <dbReference type="NCBI Taxonomy" id="214431"/>
    <lineage>
        <taxon>Eukaryota</taxon>
        <taxon>Metazoa</taxon>
        <taxon>Chordata</taxon>
        <taxon>Craniata</taxon>
        <taxon>Vertebrata</taxon>
        <taxon>Euteleostomi</taxon>
        <taxon>Actinopterygii</taxon>
        <taxon>Neopterygii</taxon>
        <taxon>Teleostei</taxon>
        <taxon>Neoteleostei</taxon>
        <taxon>Acanthomorphata</taxon>
        <taxon>Eupercaria</taxon>
        <taxon>Centrarchiformes</taxon>
        <taxon>Terapontoidei</taxon>
        <taxon>Terapontidae</taxon>
        <taxon>Scortum</taxon>
    </lineage>
</organism>
<comment type="caution">
    <text evidence="1">The sequence shown here is derived from an EMBL/GenBank/DDBJ whole genome shotgun (WGS) entry which is preliminary data.</text>
</comment>
<evidence type="ECO:0000313" key="1">
    <source>
        <dbReference type="EMBL" id="KAI3360533.1"/>
    </source>
</evidence>
<keyword evidence="2" id="KW-1185">Reference proteome</keyword>
<dbReference type="EMBL" id="CM041546">
    <property type="protein sequence ID" value="KAI3360533.1"/>
    <property type="molecule type" value="Genomic_DNA"/>
</dbReference>
<evidence type="ECO:0000313" key="2">
    <source>
        <dbReference type="Proteomes" id="UP000831701"/>
    </source>
</evidence>
<reference evidence="1" key="1">
    <citation type="submission" date="2022-04" db="EMBL/GenBank/DDBJ databases">
        <title>Jade perch genome.</title>
        <authorList>
            <person name="Chao B."/>
        </authorList>
    </citation>
    <scope>NUCLEOTIDE SEQUENCE</scope>
    <source>
        <strain evidence="1">CB-2022</strain>
    </source>
</reference>
<dbReference type="Proteomes" id="UP000831701">
    <property type="component" value="Chromosome 16"/>
</dbReference>